<feature type="domain" description="DYW" evidence="3">
    <location>
        <begin position="232"/>
        <end position="323"/>
    </location>
</feature>
<accession>U5CNX1</accession>
<dbReference type="Pfam" id="PF20431">
    <property type="entry name" value="E_motif"/>
    <property type="match status" value="1"/>
</dbReference>
<dbReference type="OMA" id="CEAHEVI"/>
<dbReference type="AlphaFoldDB" id="U5CNX1"/>
<evidence type="ECO:0000256" key="1">
    <source>
        <dbReference type="ARBA" id="ARBA00022737"/>
    </source>
</evidence>
<dbReference type="Gramene" id="ERN14861">
    <property type="protein sequence ID" value="ERN14861"/>
    <property type="gene ID" value="AMTR_s00032p00145640"/>
</dbReference>
<evidence type="ECO:0000259" key="3">
    <source>
        <dbReference type="Pfam" id="PF14432"/>
    </source>
</evidence>
<dbReference type="PANTHER" id="PTHR47926">
    <property type="entry name" value="PENTATRICOPEPTIDE REPEAT-CONTAINING PROTEIN"/>
    <property type="match status" value="1"/>
</dbReference>
<dbReference type="InterPro" id="IPR002885">
    <property type="entry name" value="PPR_rpt"/>
</dbReference>
<dbReference type="GO" id="GO:0099402">
    <property type="term" value="P:plant organ development"/>
    <property type="evidence" value="ECO:0007669"/>
    <property type="project" value="UniProtKB-ARBA"/>
</dbReference>
<dbReference type="Gene3D" id="1.25.40.10">
    <property type="entry name" value="Tetratricopeptide repeat domain"/>
    <property type="match status" value="1"/>
</dbReference>
<evidence type="ECO:0000313" key="5">
    <source>
        <dbReference type="Proteomes" id="UP000017836"/>
    </source>
</evidence>
<dbReference type="GO" id="GO:0009451">
    <property type="term" value="P:RNA modification"/>
    <property type="evidence" value="ECO:0007669"/>
    <property type="project" value="InterPro"/>
</dbReference>
<dbReference type="PROSITE" id="PS51375">
    <property type="entry name" value="PPR"/>
    <property type="match status" value="1"/>
</dbReference>
<gene>
    <name evidence="4" type="ORF">AMTR_s00032p00145640</name>
</gene>
<dbReference type="Pfam" id="PF01535">
    <property type="entry name" value="PPR"/>
    <property type="match status" value="1"/>
</dbReference>
<dbReference type="EMBL" id="KI392518">
    <property type="protein sequence ID" value="ERN14861.1"/>
    <property type="molecule type" value="Genomic_DNA"/>
</dbReference>
<dbReference type="eggNOG" id="KOG4197">
    <property type="taxonomic scope" value="Eukaryota"/>
</dbReference>
<proteinExistence type="predicted"/>
<dbReference type="InterPro" id="IPR046960">
    <property type="entry name" value="PPR_At4g14850-like_plant"/>
</dbReference>
<protein>
    <recommendedName>
        <fullName evidence="3">DYW domain-containing protein</fullName>
    </recommendedName>
</protein>
<name>U5CNX1_AMBTC</name>
<dbReference type="NCBIfam" id="TIGR00756">
    <property type="entry name" value="PPR"/>
    <property type="match status" value="1"/>
</dbReference>
<dbReference type="InterPro" id="IPR011990">
    <property type="entry name" value="TPR-like_helical_dom_sf"/>
</dbReference>
<dbReference type="HOGENOM" id="CLU_002706_37_1_1"/>
<organism evidence="4 5">
    <name type="scientific">Amborella trichopoda</name>
    <dbReference type="NCBI Taxonomy" id="13333"/>
    <lineage>
        <taxon>Eukaryota</taxon>
        <taxon>Viridiplantae</taxon>
        <taxon>Streptophyta</taxon>
        <taxon>Embryophyta</taxon>
        <taxon>Tracheophyta</taxon>
        <taxon>Spermatophyta</taxon>
        <taxon>Magnoliopsida</taxon>
        <taxon>Amborellales</taxon>
        <taxon>Amborellaceae</taxon>
        <taxon>Amborella</taxon>
    </lineage>
</organism>
<dbReference type="Proteomes" id="UP000017836">
    <property type="component" value="Unassembled WGS sequence"/>
</dbReference>
<feature type="repeat" description="PPR" evidence="2">
    <location>
        <begin position="22"/>
        <end position="56"/>
    </location>
</feature>
<dbReference type="FunFam" id="1.25.40.10:FF:000158">
    <property type="entry name" value="pentatricopeptide repeat-containing protein At2g33680"/>
    <property type="match status" value="1"/>
</dbReference>
<dbReference type="Pfam" id="PF14432">
    <property type="entry name" value="DYW_deaminase"/>
    <property type="match status" value="1"/>
</dbReference>
<evidence type="ECO:0000313" key="4">
    <source>
        <dbReference type="EMBL" id="ERN14861.1"/>
    </source>
</evidence>
<dbReference type="Pfam" id="PF13041">
    <property type="entry name" value="PPR_2"/>
    <property type="match status" value="1"/>
</dbReference>
<dbReference type="GO" id="GO:0003723">
    <property type="term" value="F:RNA binding"/>
    <property type="evidence" value="ECO:0007669"/>
    <property type="project" value="InterPro"/>
</dbReference>
<keyword evidence="5" id="KW-1185">Reference proteome</keyword>
<evidence type="ECO:0000256" key="2">
    <source>
        <dbReference type="PROSITE-ProRule" id="PRU00708"/>
    </source>
</evidence>
<dbReference type="InterPro" id="IPR046848">
    <property type="entry name" value="E_motif"/>
</dbReference>
<sequence length="323" mass="37035">MYAKSGSIEYATKIFEKNCERDVVSYTVMVEGCSLHGLGELGVSLFHEMREEGIEPDHVAYSAVLRACKAGALVEEGKLFFDCIEQPEIEDYISMVSLLCRANLFDEARAFIEEHGIVHCAQTQSTLLDGCRMHRKKQMGKRMIEQLIELDPYNSNNYVLLSNIYASMGKWGMVSSLREMIMDLGLKPMHAYSWIVVRNKAHVFGVADVSHPRSQRIYWELEALMEKMRQSGHVLENDFSMHDVDEERECIPSGHSEMLAIGFGLISIQSRVPIRVVKNLRVCRNCHSMAEWISKFVDREIVLKDRDQFHHFKDGNCSCGELW</sequence>
<reference evidence="5" key="1">
    <citation type="journal article" date="2013" name="Science">
        <title>The Amborella genome and the evolution of flowering plants.</title>
        <authorList>
            <consortium name="Amborella Genome Project"/>
        </authorList>
    </citation>
    <scope>NUCLEOTIDE SEQUENCE [LARGE SCALE GENOMIC DNA]</scope>
</reference>
<dbReference type="GO" id="GO:0008270">
    <property type="term" value="F:zinc ion binding"/>
    <property type="evidence" value="ECO:0007669"/>
    <property type="project" value="InterPro"/>
</dbReference>
<keyword evidence="1" id="KW-0677">Repeat</keyword>
<dbReference type="InterPro" id="IPR032867">
    <property type="entry name" value="DYW_dom"/>
</dbReference>